<dbReference type="InterPro" id="IPR051306">
    <property type="entry name" value="Homeobox_regulator"/>
</dbReference>
<comment type="subcellular location">
    <subcellularLocation>
        <location evidence="1 5 6">Nucleus</location>
    </subcellularLocation>
</comment>
<evidence type="ECO:0000259" key="7">
    <source>
        <dbReference type="PROSITE" id="PS50071"/>
    </source>
</evidence>
<dbReference type="InterPro" id="IPR001356">
    <property type="entry name" value="HD"/>
</dbReference>
<evidence type="ECO:0000256" key="5">
    <source>
        <dbReference type="PROSITE-ProRule" id="PRU00108"/>
    </source>
</evidence>
<dbReference type="Gene3D" id="1.10.10.60">
    <property type="entry name" value="Homeodomain-like"/>
    <property type="match status" value="1"/>
</dbReference>
<dbReference type="PROSITE" id="PS50071">
    <property type="entry name" value="HOMEOBOX_2"/>
    <property type="match status" value="1"/>
</dbReference>
<evidence type="ECO:0000256" key="3">
    <source>
        <dbReference type="ARBA" id="ARBA00023155"/>
    </source>
</evidence>
<dbReference type="CDD" id="cd00086">
    <property type="entry name" value="homeodomain"/>
    <property type="match status" value="1"/>
</dbReference>
<evidence type="ECO:0000256" key="4">
    <source>
        <dbReference type="ARBA" id="ARBA00023242"/>
    </source>
</evidence>
<name>A0A9Q1HG21_HOLLE</name>
<protein>
    <submittedName>
        <fullName evidence="8">Cone-rod homeobox protein</fullName>
    </submittedName>
</protein>
<dbReference type="SUPFAM" id="SSF46689">
    <property type="entry name" value="Homeodomain-like"/>
    <property type="match status" value="1"/>
</dbReference>
<dbReference type="GO" id="GO:0005634">
    <property type="term" value="C:nucleus"/>
    <property type="evidence" value="ECO:0007669"/>
    <property type="project" value="UniProtKB-SubCell"/>
</dbReference>
<reference evidence="8" key="1">
    <citation type="submission" date="2021-10" db="EMBL/GenBank/DDBJ databases">
        <title>Tropical sea cucumber genome reveals ecological adaptation and Cuvierian tubules defense mechanism.</title>
        <authorList>
            <person name="Chen T."/>
        </authorList>
    </citation>
    <scope>NUCLEOTIDE SEQUENCE</scope>
    <source>
        <strain evidence="8">Nanhai2018</strain>
        <tissue evidence="8">Muscle</tissue>
    </source>
</reference>
<evidence type="ECO:0000256" key="1">
    <source>
        <dbReference type="ARBA" id="ARBA00004123"/>
    </source>
</evidence>
<dbReference type="AlphaFoldDB" id="A0A9Q1HG21"/>
<dbReference type="EMBL" id="JAIZAY010000003">
    <property type="protein sequence ID" value="KAJ8044580.1"/>
    <property type="molecule type" value="Genomic_DNA"/>
</dbReference>
<dbReference type="OrthoDB" id="6159439at2759"/>
<feature type="domain" description="Homeobox" evidence="7">
    <location>
        <begin position="56"/>
        <end position="104"/>
    </location>
</feature>
<accession>A0A9Q1HG21</accession>
<dbReference type="SMART" id="SM00389">
    <property type="entry name" value="HOX"/>
    <property type="match status" value="1"/>
</dbReference>
<evidence type="ECO:0000256" key="2">
    <source>
        <dbReference type="ARBA" id="ARBA00023125"/>
    </source>
</evidence>
<dbReference type="InterPro" id="IPR009057">
    <property type="entry name" value="Homeodomain-like_sf"/>
</dbReference>
<dbReference type="GO" id="GO:0000977">
    <property type="term" value="F:RNA polymerase II transcription regulatory region sequence-specific DNA binding"/>
    <property type="evidence" value="ECO:0007669"/>
    <property type="project" value="TreeGrafter"/>
</dbReference>
<keyword evidence="4 5" id="KW-0539">Nucleus</keyword>
<dbReference type="PANTHER" id="PTHR46123:SF4">
    <property type="entry name" value="MIX-TYPE HOMEOBOX GENE 1-RELATED"/>
    <property type="match status" value="1"/>
</dbReference>
<evidence type="ECO:0000313" key="8">
    <source>
        <dbReference type="EMBL" id="KAJ8044580.1"/>
    </source>
</evidence>
<dbReference type="PANTHER" id="PTHR46123">
    <property type="entry name" value="MIX-TYPE HOMEOBOX GENE 1-RELATED"/>
    <property type="match status" value="1"/>
</dbReference>
<keyword evidence="2 5" id="KW-0238">DNA-binding</keyword>
<proteinExistence type="predicted"/>
<comment type="caution">
    <text evidence="8">The sequence shown here is derived from an EMBL/GenBank/DDBJ whole genome shotgun (WGS) entry which is preliminary data.</text>
</comment>
<dbReference type="Pfam" id="PF00046">
    <property type="entry name" value="Homeodomain"/>
    <property type="match status" value="1"/>
</dbReference>
<gene>
    <name evidence="8" type="ORF">HOLleu_07363</name>
</gene>
<keyword evidence="3 5" id="KW-0371">Homeobox</keyword>
<keyword evidence="9" id="KW-1185">Reference proteome</keyword>
<feature type="DNA-binding region" description="Homeobox" evidence="5">
    <location>
        <begin position="58"/>
        <end position="105"/>
    </location>
</feature>
<evidence type="ECO:0000256" key="6">
    <source>
        <dbReference type="RuleBase" id="RU000682"/>
    </source>
</evidence>
<sequence length="106" mass="11655">MYVKHNTFIASQLAGDGIIHTAPSSSTGFSSRQDVVSGTGGDLLHCNELPYLKTKKAGRRQRTSFSMEQLEKLEHAFKCSPYPGINEREDLSAQIKIAESRIQVSG</sequence>
<dbReference type="GO" id="GO:0000981">
    <property type="term" value="F:DNA-binding transcription factor activity, RNA polymerase II-specific"/>
    <property type="evidence" value="ECO:0007669"/>
    <property type="project" value="TreeGrafter"/>
</dbReference>
<organism evidence="8 9">
    <name type="scientific">Holothuria leucospilota</name>
    <name type="common">Black long sea cucumber</name>
    <name type="synonym">Mertensiothuria leucospilota</name>
    <dbReference type="NCBI Taxonomy" id="206669"/>
    <lineage>
        <taxon>Eukaryota</taxon>
        <taxon>Metazoa</taxon>
        <taxon>Echinodermata</taxon>
        <taxon>Eleutherozoa</taxon>
        <taxon>Echinozoa</taxon>
        <taxon>Holothuroidea</taxon>
        <taxon>Aspidochirotacea</taxon>
        <taxon>Aspidochirotida</taxon>
        <taxon>Holothuriidae</taxon>
        <taxon>Holothuria</taxon>
    </lineage>
</organism>
<dbReference type="Proteomes" id="UP001152320">
    <property type="component" value="Chromosome 3"/>
</dbReference>
<evidence type="ECO:0000313" key="9">
    <source>
        <dbReference type="Proteomes" id="UP001152320"/>
    </source>
</evidence>